<protein>
    <submittedName>
        <fullName evidence="1">Uncharacterized protein</fullName>
    </submittedName>
</protein>
<name>A0A2V4ADG5_9PSEU</name>
<dbReference type="Proteomes" id="UP000249915">
    <property type="component" value="Plasmid pPmurDSM45305"/>
</dbReference>
<dbReference type="AlphaFoldDB" id="A0A2V4ADG5"/>
<evidence type="ECO:0000313" key="1">
    <source>
        <dbReference type="EMBL" id="PXY16550.1"/>
    </source>
</evidence>
<geneLocation type="plasmid" evidence="2">
    <name>ppmurdsm45305</name>
</geneLocation>
<keyword evidence="2" id="KW-1185">Reference proteome</keyword>
<reference evidence="1 2" key="1">
    <citation type="submission" date="2016-07" db="EMBL/GenBank/DDBJ databases">
        <title>Draft genome sequence of Prauserella muralis DSM 45305, isolated from a mould-covered wall in an indoor environment.</title>
        <authorList>
            <person name="Ruckert C."/>
            <person name="Albersmeier A."/>
            <person name="Jiang C.-L."/>
            <person name="Jiang Y."/>
            <person name="Kalinowski J."/>
            <person name="Schneider O."/>
            <person name="Winkler A."/>
            <person name="Zotchev S.B."/>
        </authorList>
    </citation>
    <scope>NUCLEOTIDE SEQUENCE [LARGE SCALE GENOMIC DNA]</scope>
    <source>
        <strain evidence="1 2">DSM 45305</strain>
        <plasmid evidence="2">ppmurdsm45305</plasmid>
    </source>
</reference>
<proteinExistence type="predicted"/>
<organism evidence="1 2">
    <name type="scientific">Prauserella muralis</name>
    <dbReference type="NCBI Taxonomy" id="588067"/>
    <lineage>
        <taxon>Bacteria</taxon>
        <taxon>Bacillati</taxon>
        <taxon>Actinomycetota</taxon>
        <taxon>Actinomycetes</taxon>
        <taxon>Pseudonocardiales</taxon>
        <taxon>Pseudonocardiaceae</taxon>
        <taxon>Prauserella</taxon>
    </lineage>
</organism>
<evidence type="ECO:0000313" key="2">
    <source>
        <dbReference type="Proteomes" id="UP000249915"/>
    </source>
</evidence>
<comment type="caution">
    <text evidence="1">The sequence shown here is derived from an EMBL/GenBank/DDBJ whole genome shotgun (WGS) entry which is preliminary data.</text>
</comment>
<gene>
    <name evidence="1" type="ORF">BAY60_35710</name>
</gene>
<sequence length="122" mass="14007">MFAEDGPVFGPLDLDDELRARLAAGEGVAFRMGETLPGRRRAVYDTGRYLGARAGRLAPLLEHGFPWSGALWIEYAETTGWSRCRGLWLRPAWWRLVWRHRSYWPARRRYPADALLSSGFRG</sequence>
<dbReference type="RefSeq" id="WP_112278790.1">
    <property type="nucleotide sequence ID" value="NZ_CM009984.1"/>
</dbReference>
<keyword evidence="1" id="KW-0614">Plasmid</keyword>
<dbReference type="EMBL" id="MASW01000024">
    <property type="protein sequence ID" value="PXY16550.1"/>
    <property type="molecule type" value="Genomic_DNA"/>
</dbReference>
<accession>A0A2V4ADG5</accession>